<evidence type="ECO:0000313" key="2">
    <source>
        <dbReference type="Proteomes" id="UP001162131"/>
    </source>
</evidence>
<organism evidence="1 2">
    <name type="scientific">Blepharisma stoltei</name>
    <dbReference type="NCBI Taxonomy" id="1481888"/>
    <lineage>
        <taxon>Eukaryota</taxon>
        <taxon>Sar</taxon>
        <taxon>Alveolata</taxon>
        <taxon>Ciliophora</taxon>
        <taxon>Postciliodesmatophora</taxon>
        <taxon>Heterotrichea</taxon>
        <taxon>Heterotrichida</taxon>
        <taxon>Blepharismidae</taxon>
        <taxon>Blepharisma</taxon>
    </lineage>
</organism>
<dbReference type="Proteomes" id="UP001162131">
    <property type="component" value="Unassembled WGS sequence"/>
</dbReference>
<name>A0AAU9KB73_9CILI</name>
<gene>
    <name evidence="1" type="ORF">BSTOLATCC_MIC62252</name>
</gene>
<protein>
    <submittedName>
        <fullName evidence="1">Uncharacterized protein</fullName>
    </submittedName>
</protein>
<proteinExistence type="predicted"/>
<sequence>MINSWFYYQTYPKQRSILWRNDNRNLVKSCLMKLLERICIKIIANLSTEYGSCFKCDKQIIIFGVLNLQYSILSYKNKLS</sequence>
<comment type="caution">
    <text evidence="1">The sequence shown here is derived from an EMBL/GenBank/DDBJ whole genome shotgun (WGS) entry which is preliminary data.</text>
</comment>
<keyword evidence="2" id="KW-1185">Reference proteome</keyword>
<reference evidence="1" key="1">
    <citation type="submission" date="2021-09" db="EMBL/GenBank/DDBJ databases">
        <authorList>
            <consortium name="AG Swart"/>
            <person name="Singh M."/>
            <person name="Singh A."/>
            <person name="Seah K."/>
            <person name="Emmerich C."/>
        </authorList>
    </citation>
    <scope>NUCLEOTIDE SEQUENCE</scope>
    <source>
        <strain evidence="1">ATCC30299</strain>
    </source>
</reference>
<evidence type="ECO:0000313" key="1">
    <source>
        <dbReference type="EMBL" id="CAG9334710.1"/>
    </source>
</evidence>
<dbReference type="AlphaFoldDB" id="A0AAU9KB73"/>
<dbReference type="EMBL" id="CAJZBQ010000059">
    <property type="protein sequence ID" value="CAG9334710.1"/>
    <property type="molecule type" value="Genomic_DNA"/>
</dbReference>
<accession>A0AAU9KB73</accession>